<dbReference type="Proteomes" id="UP000231086">
    <property type="component" value="Unassembled WGS sequence"/>
</dbReference>
<organism evidence="2 3">
    <name type="scientific">Candidatus Portnoybacteria bacterium CG10_big_fil_rev_8_21_14_0_10_44_7</name>
    <dbReference type="NCBI Taxonomy" id="1974816"/>
    <lineage>
        <taxon>Bacteria</taxon>
        <taxon>Candidatus Portnoyibacteriota</taxon>
    </lineage>
</organism>
<evidence type="ECO:0000313" key="2">
    <source>
        <dbReference type="EMBL" id="PJE59975.1"/>
    </source>
</evidence>
<evidence type="ECO:0008006" key="4">
    <source>
        <dbReference type="Google" id="ProtNLM"/>
    </source>
</evidence>
<sequence>MILGGDFLRILLGGFLGGDNLLWSFVFFALGSLAIFIGLRVISIVELLTGFLLILVVLFLFFKSWPFLPTTDFSFTFNWPAHFLAYGVVFYSLLGSSALMEARQMLRGREKKFKMAIFWGLAIPVAIYAVFALAVVSVSGPKTTPDAISGLVPFLGPGVVALGAFFGVVAVFSSYIVLGVCLRKVFQFDFGFSRLNAWIIVSFVPLILFLAGAKNLLLVIGLVGIVMGGLEGVLTILIYRRADRHGNRRPEYDVFVPKIVLWLLVAIFVLGMAYQLWMLK</sequence>
<feature type="transmembrane region" description="Helical" evidence="1">
    <location>
        <begin position="44"/>
        <end position="65"/>
    </location>
</feature>
<keyword evidence="1" id="KW-0812">Transmembrane</keyword>
<accession>A0A2M8KJ87</accession>
<keyword evidence="1" id="KW-0472">Membrane</keyword>
<feature type="transmembrane region" description="Helical" evidence="1">
    <location>
        <begin position="195"/>
        <end position="213"/>
    </location>
</feature>
<dbReference type="Gene3D" id="1.20.1740.10">
    <property type="entry name" value="Amino acid/polyamine transporter I"/>
    <property type="match status" value="1"/>
</dbReference>
<protein>
    <recommendedName>
        <fullName evidence="4">Amino acid permease/ SLC12A domain-containing protein</fullName>
    </recommendedName>
</protein>
<dbReference type="AlphaFoldDB" id="A0A2M8KJ87"/>
<feature type="transmembrane region" description="Helical" evidence="1">
    <location>
        <begin position="219"/>
        <end position="239"/>
    </location>
</feature>
<proteinExistence type="predicted"/>
<reference evidence="3" key="1">
    <citation type="submission" date="2017-09" db="EMBL/GenBank/DDBJ databases">
        <title>Depth-based differentiation of microbial function through sediment-hosted aquifers and enrichment of novel symbionts in the deep terrestrial subsurface.</title>
        <authorList>
            <person name="Probst A.J."/>
            <person name="Ladd B."/>
            <person name="Jarett J.K."/>
            <person name="Geller-Mcgrath D.E."/>
            <person name="Sieber C.M.K."/>
            <person name="Emerson J.B."/>
            <person name="Anantharaman K."/>
            <person name="Thomas B.C."/>
            <person name="Malmstrom R."/>
            <person name="Stieglmeier M."/>
            <person name="Klingl A."/>
            <person name="Woyke T."/>
            <person name="Ryan C.M."/>
            <person name="Banfield J.F."/>
        </authorList>
    </citation>
    <scope>NUCLEOTIDE SEQUENCE [LARGE SCALE GENOMIC DNA]</scope>
</reference>
<feature type="transmembrane region" description="Helical" evidence="1">
    <location>
        <begin position="20"/>
        <end position="37"/>
    </location>
</feature>
<evidence type="ECO:0000313" key="3">
    <source>
        <dbReference type="Proteomes" id="UP000231086"/>
    </source>
</evidence>
<feature type="transmembrane region" description="Helical" evidence="1">
    <location>
        <begin position="116"/>
        <end position="139"/>
    </location>
</feature>
<evidence type="ECO:0000256" key="1">
    <source>
        <dbReference type="SAM" id="Phobius"/>
    </source>
</evidence>
<dbReference type="EMBL" id="PFEA01000015">
    <property type="protein sequence ID" value="PJE59975.1"/>
    <property type="molecule type" value="Genomic_DNA"/>
</dbReference>
<comment type="caution">
    <text evidence="2">The sequence shown here is derived from an EMBL/GenBank/DDBJ whole genome shotgun (WGS) entry which is preliminary data.</text>
</comment>
<keyword evidence="1" id="KW-1133">Transmembrane helix</keyword>
<feature type="transmembrane region" description="Helical" evidence="1">
    <location>
        <begin position="159"/>
        <end position="183"/>
    </location>
</feature>
<feature type="transmembrane region" description="Helical" evidence="1">
    <location>
        <begin position="259"/>
        <end position="277"/>
    </location>
</feature>
<feature type="transmembrane region" description="Helical" evidence="1">
    <location>
        <begin position="77"/>
        <end position="95"/>
    </location>
</feature>
<gene>
    <name evidence="2" type="ORF">COU85_00695</name>
</gene>
<name>A0A2M8KJ87_9BACT</name>